<organism evidence="6 7">
    <name type="scientific">Nonomuraea harbinensis</name>
    <dbReference type="NCBI Taxonomy" id="1286938"/>
    <lineage>
        <taxon>Bacteria</taxon>
        <taxon>Bacillati</taxon>
        <taxon>Actinomycetota</taxon>
        <taxon>Actinomycetes</taxon>
        <taxon>Streptosporangiales</taxon>
        <taxon>Streptosporangiaceae</taxon>
        <taxon>Nonomuraea</taxon>
    </lineage>
</organism>
<dbReference type="InterPro" id="IPR005158">
    <property type="entry name" value="BTAD"/>
</dbReference>
<dbReference type="EMBL" id="JBHSNW010000001">
    <property type="protein sequence ID" value="MFC5813508.1"/>
    <property type="molecule type" value="Genomic_DNA"/>
</dbReference>
<dbReference type="CDD" id="cd15831">
    <property type="entry name" value="BTAD"/>
    <property type="match status" value="1"/>
</dbReference>
<name>A0ABW1BK05_9ACTN</name>
<feature type="DNA-binding region" description="OmpR/PhoB-type" evidence="4">
    <location>
        <begin position="1"/>
        <end position="95"/>
    </location>
</feature>
<evidence type="ECO:0000256" key="1">
    <source>
        <dbReference type="ARBA" id="ARBA00023015"/>
    </source>
</evidence>
<evidence type="ECO:0000256" key="4">
    <source>
        <dbReference type="PROSITE-ProRule" id="PRU01091"/>
    </source>
</evidence>
<dbReference type="PANTHER" id="PTHR35807">
    <property type="entry name" value="TRANSCRIPTIONAL REGULATOR REDD-RELATED"/>
    <property type="match status" value="1"/>
</dbReference>
<keyword evidence="7" id="KW-1185">Reference proteome</keyword>
<evidence type="ECO:0000313" key="6">
    <source>
        <dbReference type="EMBL" id="MFC5813508.1"/>
    </source>
</evidence>
<evidence type="ECO:0000313" key="7">
    <source>
        <dbReference type="Proteomes" id="UP001596096"/>
    </source>
</evidence>
<dbReference type="Pfam" id="PF03704">
    <property type="entry name" value="BTAD"/>
    <property type="match status" value="1"/>
</dbReference>
<dbReference type="SMART" id="SM00862">
    <property type="entry name" value="Trans_reg_C"/>
    <property type="match status" value="1"/>
</dbReference>
<dbReference type="Proteomes" id="UP001596096">
    <property type="component" value="Unassembled WGS sequence"/>
</dbReference>
<comment type="caution">
    <text evidence="6">The sequence shown here is derived from an EMBL/GenBank/DDBJ whole genome shotgun (WGS) entry which is preliminary data.</text>
</comment>
<gene>
    <name evidence="6" type="ORF">ACFPUY_00315</name>
</gene>
<dbReference type="RefSeq" id="WP_219546720.1">
    <property type="nucleotide sequence ID" value="NZ_JAHKRN010000027.1"/>
</dbReference>
<keyword evidence="2 4" id="KW-0238">DNA-binding</keyword>
<dbReference type="InterPro" id="IPR051677">
    <property type="entry name" value="AfsR-DnrI-RedD_regulator"/>
</dbReference>
<reference evidence="7" key="1">
    <citation type="journal article" date="2019" name="Int. J. Syst. Evol. Microbiol.">
        <title>The Global Catalogue of Microorganisms (GCM) 10K type strain sequencing project: providing services to taxonomists for standard genome sequencing and annotation.</title>
        <authorList>
            <consortium name="The Broad Institute Genomics Platform"/>
            <consortium name="The Broad Institute Genome Sequencing Center for Infectious Disease"/>
            <person name="Wu L."/>
            <person name="Ma J."/>
        </authorList>
    </citation>
    <scope>NUCLEOTIDE SEQUENCE [LARGE SCALE GENOMIC DNA]</scope>
    <source>
        <strain evidence="7">CGMCC 4.7106</strain>
    </source>
</reference>
<dbReference type="Pfam" id="PF00486">
    <property type="entry name" value="Trans_reg_C"/>
    <property type="match status" value="1"/>
</dbReference>
<dbReference type="PROSITE" id="PS51755">
    <property type="entry name" value="OMPR_PHOB"/>
    <property type="match status" value="1"/>
</dbReference>
<accession>A0ABW1BK05</accession>
<keyword evidence="1" id="KW-0805">Transcription regulation</keyword>
<evidence type="ECO:0000256" key="3">
    <source>
        <dbReference type="ARBA" id="ARBA00023163"/>
    </source>
</evidence>
<dbReference type="InterPro" id="IPR001867">
    <property type="entry name" value="OmpR/PhoB-type_DNA-bd"/>
</dbReference>
<feature type="domain" description="OmpR/PhoB-type" evidence="5">
    <location>
        <begin position="1"/>
        <end position="95"/>
    </location>
</feature>
<keyword evidence="3" id="KW-0804">Transcription</keyword>
<dbReference type="PANTHER" id="PTHR35807:SF1">
    <property type="entry name" value="TRANSCRIPTIONAL REGULATOR REDD"/>
    <property type="match status" value="1"/>
</dbReference>
<proteinExistence type="predicted"/>
<protein>
    <submittedName>
        <fullName evidence="6">BTAD domain-containing putative transcriptional regulator</fullName>
    </submittedName>
</protein>
<evidence type="ECO:0000259" key="5">
    <source>
        <dbReference type="PROSITE" id="PS51755"/>
    </source>
</evidence>
<sequence length="271" mass="29502">MALKIKILGPWEVTADDEPVKVAGERRVGLLARLALSAGHVVPAEQLLADVWGQSTAATAAKQLHIVVSKIRDLLSRHQENEVITTVAGGYRLNVERENVDAHLFTLLSGRAGAARARGEAATADTLFQHALALWRGGALTGITAPWAQVEAARLEEERLMALEDHADLRLAAGDHRALVPMLTAHTLSHPLRERPRAQLMLALYRASRASEALAVYRDTRSVMVGDLGIEPGPGLRRMQEAVLRRDPALDLASPAMLMTLTERVITTARR</sequence>
<dbReference type="SMART" id="SM01043">
    <property type="entry name" value="BTAD"/>
    <property type="match status" value="1"/>
</dbReference>
<evidence type="ECO:0000256" key="2">
    <source>
        <dbReference type="ARBA" id="ARBA00023125"/>
    </source>
</evidence>